<dbReference type="PANTHER" id="PTHR46124">
    <property type="entry name" value="D-AMINOACYL-TRNA DEACYLASE"/>
    <property type="match status" value="1"/>
</dbReference>
<feature type="binding site" evidence="4">
    <location>
        <position position="154"/>
    </location>
    <ligand>
        <name>a divalent metal cation</name>
        <dbReference type="ChEBI" id="CHEBI:60240"/>
        <label>2</label>
    </ligand>
</feature>
<dbReference type="AlphaFoldDB" id="A0A2N0VLK6"/>
<evidence type="ECO:0000256" key="4">
    <source>
        <dbReference type="PIRSR" id="PIRSR005902-1"/>
    </source>
</evidence>
<reference evidence="5 6" key="1">
    <citation type="submission" date="2017-11" db="EMBL/GenBank/DDBJ databases">
        <title>Rhodohalobacter 15182 sp. nov., isolated from a salt lake.</title>
        <authorList>
            <person name="Han S."/>
        </authorList>
    </citation>
    <scope>NUCLEOTIDE SEQUENCE [LARGE SCALE GENOMIC DNA]</scope>
    <source>
        <strain evidence="5 6">15182</strain>
    </source>
</reference>
<dbReference type="InterPro" id="IPR015991">
    <property type="entry name" value="TatD/YcfH-like"/>
</dbReference>
<dbReference type="Proteomes" id="UP000233398">
    <property type="component" value="Unassembled WGS sequence"/>
</dbReference>
<dbReference type="FunFam" id="3.20.20.140:FF:000005">
    <property type="entry name" value="TatD family hydrolase"/>
    <property type="match status" value="1"/>
</dbReference>
<feature type="binding site" evidence="4">
    <location>
        <position position="7"/>
    </location>
    <ligand>
        <name>a divalent metal cation</name>
        <dbReference type="ChEBI" id="CHEBI:60240"/>
        <label>1</label>
    </ligand>
</feature>
<evidence type="ECO:0000256" key="1">
    <source>
        <dbReference type="ARBA" id="ARBA00009275"/>
    </source>
</evidence>
<feature type="binding site" evidence="4">
    <location>
        <position position="129"/>
    </location>
    <ligand>
        <name>a divalent metal cation</name>
        <dbReference type="ChEBI" id="CHEBI:60240"/>
        <label>2</label>
    </ligand>
</feature>
<dbReference type="GO" id="GO:0004536">
    <property type="term" value="F:DNA nuclease activity"/>
    <property type="evidence" value="ECO:0007669"/>
    <property type="project" value="InterPro"/>
</dbReference>
<dbReference type="NCBIfam" id="TIGR00010">
    <property type="entry name" value="YchF/TatD family DNA exonuclease"/>
    <property type="match status" value="1"/>
</dbReference>
<evidence type="ECO:0000313" key="5">
    <source>
        <dbReference type="EMBL" id="PKD45085.1"/>
    </source>
</evidence>
<protein>
    <submittedName>
        <fullName evidence="5">TatD family deoxyribonuclease</fullName>
    </submittedName>
</protein>
<dbReference type="InterPro" id="IPR001130">
    <property type="entry name" value="TatD-like"/>
</dbReference>
<dbReference type="SUPFAM" id="SSF51556">
    <property type="entry name" value="Metallo-dependent hydrolases"/>
    <property type="match status" value="1"/>
</dbReference>
<feature type="binding site" evidence="4">
    <location>
        <position position="93"/>
    </location>
    <ligand>
        <name>a divalent metal cation</name>
        <dbReference type="ChEBI" id="CHEBI:60240"/>
        <label>1</label>
    </ligand>
</feature>
<sequence length="255" mass="28946">MTLTDTHCHLYLEQFEEDIDEVYRRSVEAGITHIFLPAIDWKSFEKMDDLHHPEITFYKMAGIHPCSVEDVWPFDEQKLADLCEREDVVGVGETGLDYYWSTDFVDQQKTSLRMHCNMAKATGKPIVLHNRESTKDLLDIIKEEQDGNLTGVWHCFTGTEEEGKRAIDLGLHLGIGGVSTFKNAGVNKTVSKLPLDKMILETDAPYLTPAPHRGKRNEPSYIKLIAENLAELHGRTLQEIAEVTTKNAFNLFAVK</sequence>
<dbReference type="Pfam" id="PF01026">
    <property type="entry name" value="TatD_DNase"/>
    <property type="match status" value="1"/>
</dbReference>
<keyword evidence="2 4" id="KW-0479">Metal-binding</keyword>
<dbReference type="GO" id="GO:0046872">
    <property type="term" value="F:metal ion binding"/>
    <property type="evidence" value="ECO:0007669"/>
    <property type="project" value="UniProtKB-KW"/>
</dbReference>
<dbReference type="RefSeq" id="WP_101072517.1">
    <property type="nucleotide sequence ID" value="NZ_PISP01000001.1"/>
</dbReference>
<proteinExistence type="inferred from homology"/>
<dbReference type="PIRSF" id="PIRSF005902">
    <property type="entry name" value="DNase_TatD"/>
    <property type="match status" value="1"/>
</dbReference>
<dbReference type="EMBL" id="PISP01000001">
    <property type="protein sequence ID" value="PKD45085.1"/>
    <property type="molecule type" value="Genomic_DNA"/>
</dbReference>
<feature type="binding site" evidence="4">
    <location>
        <position position="9"/>
    </location>
    <ligand>
        <name>a divalent metal cation</name>
        <dbReference type="ChEBI" id="CHEBI:60240"/>
        <label>1</label>
    </ligand>
</feature>
<evidence type="ECO:0000256" key="2">
    <source>
        <dbReference type="ARBA" id="ARBA00022723"/>
    </source>
</evidence>
<gene>
    <name evidence="5" type="ORF">CWD77_06415</name>
</gene>
<comment type="caution">
    <text evidence="5">The sequence shown here is derived from an EMBL/GenBank/DDBJ whole genome shotgun (WGS) entry which is preliminary data.</text>
</comment>
<dbReference type="PANTHER" id="PTHR46124:SF4">
    <property type="entry name" value="HYDROLASE TATD"/>
    <property type="match status" value="1"/>
</dbReference>
<keyword evidence="6" id="KW-1185">Reference proteome</keyword>
<evidence type="ECO:0000313" key="6">
    <source>
        <dbReference type="Proteomes" id="UP000233398"/>
    </source>
</evidence>
<keyword evidence="3" id="KW-0378">Hydrolase</keyword>
<dbReference type="CDD" id="cd01310">
    <property type="entry name" value="TatD_DNAse"/>
    <property type="match status" value="1"/>
</dbReference>
<dbReference type="Gene3D" id="3.20.20.140">
    <property type="entry name" value="Metal-dependent hydrolases"/>
    <property type="match status" value="1"/>
</dbReference>
<dbReference type="GO" id="GO:0016788">
    <property type="term" value="F:hydrolase activity, acting on ester bonds"/>
    <property type="evidence" value="ECO:0007669"/>
    <property type="project" value="InterPro"/>
</dbReference>
<dbReference type="InterPro" id="IPR032466">
    <property type="entry name" value="Metal_Hydrolase"/>
</dbReference>
<dbReference type="OrthoDB" id="9810005at2"/>
<evidence type="ECO:0000256" key="3">
    <source>
        <dbReference type="ARBA" id="ARBA00022801"/>
    </source>
</evidence>
<name>A0A2N0VLK6_9BACT</name>
<feature type="binding site" evidence="4">
    <location>
        <position position="203"/>
    </location>
    <ligand>
        <name>a divalent metal cation</name>
        <dbReference type="ChEBI" id="CHEBI:60240"/>
        <label>1</label>
    </ligand>
</feature>
<organism evidence="5 6">
    <name type="scientific">Rhodohalobacter barkolensis</name>
    <dbReference type="NCBI Taxonomy" id="2053187"/>
    <lineage>
        <taxon>Bacteria</taxon>
        <taxon>Pseudomonadati</taxon>
        <taxon>Balneolota</taxon>
        <taxon>Balneolia</taxon>
        <taxon>Balneolales</taxon>
        <taxon>Balneolaceae</taxon>
        <taxon>Rhodohalobacter</taxon>
    </lineage>
</organism>
<accession>A0A2N0VLK6</accession>
<dbReference type="GO" id="GO:0005829">
    <property type="term" value="C:cytosol"/>
    <property type="evidence" value="ECO:0007669"/>
    <property type="project" value="TreeGrafter"/>
</dbReference>
<comment type="similarity">
    <text evidence="1">Belongs to the metallo-dependent hydrolases superfamily. TatD-type hydrolase family.</text>
</comment>